<dbReference type="AlphaFoldDB" id="A0A0R3TYU4"/>
<dbReference type="EMBL" id="UZAE01014878">
    <property type="protein sequence ID" value="VDO14702.1"/>
    <property type="molecule type" value="Genomic_DNA"/>
</dbReference>
<protein>
    <recommendedName>
        <fullName evidence="3">Pre-rRNA-processing protein TSR2 homolog</fullName>
    </recommendedName>
</protein>
<keyword evidence="4" id="KW-0698">rRNA processing</keyword>
<sequence length="146" mass="16390">MDTPFIQYVKKVFDSWTALRIADQQSTAGRNTKAHIQALIPFINQNLNKQTDQFELAGWLEDYLSENLNLELEDDSQDTVAGLIMEAYALHQAGKNREILEMISKIPTGCDLSQCQSQEVNCEVDDGDISEEDDGTADEDDLSDDN</sequence>
<evidence type="ECO:0000256" key="4">
    <source>
        <dbReference type="ARBA" id="ARBA00022552"/>
    </source>
</evidence>
<organism evidence="8">
    <name type="scientific">Rodentolepis nana</name>
    <name type="common">Dwarf tapeworm</name>
    <name type="synonym">Hymenolepis nana</name>
    <dbReference type="NCBI Taxonomy" id="102285"/>
    <lineage>
        <taxon>Eukaryota</taxon>
        <taxon>Metazoa</taxon>
        <taxon>Spiralia</taxon>
        <taxon>Lophotrochozoa</taxon>
        <taxon>Platyhelminthes</taxon>
        <taxon>Cestoda</taxon>
        <taxon>Eucestoda</taxon>
        <taxon>Cyclophyllidea</taxon>
        <taxon>Hymenolepididae</taxon>
        <taxon>Rodentolepis</taxon>
    </lineage>
</organism>
<dbReference type="OrthoDB" id="263560at2759"/>
<dbReference type="STRING" id="102285.A0A0R3TYU4"/>
<dbReference type="GO" id="GO:0006364">
    <property type="term" value="P:rRNA processing"/>
    <property type="evidence" value="ECO:0007669"/>
    <property type="project" value="UniProtKB-KW"/>
</dbReference>
<dbReference type="WBParaSite" id="HNAJ_0001304301-mRNA-1">
    <property type="protein sequence ID" value="HNAJ_0001304301-mRNA-1"/>
    <property type="gene ID" value="HNAJ_0001304301"/>
</dbReference>
<evidence type="ECO:0000256" key="5">
    <source>
        <dbReference type="SAM" id="MobiDB-lite"/>
    </source>
</evidence>
<dbReference type="PANTHER" id="PTHR21250">
    <property type="entry name" value="PRE-RRNA-PROCESSING PROTEIN TSR2 HOMOLOG"/>
    <property type="match status" value="1"/>
</dbReference>
<evidence type="ECO:0000256" key="2">
    <source>
        <dbReference type="ARBA" id="ARBA00006524"/>
    </source>
</evidence>
<feature type="region of interest" description="Disordered" evidence="5">
    <location>
        <begin position="124"/>
        <end position="146"/>
    </location>
</feature>
<evidence type="ECO:0000313" key="8">
    <source>
        <dbReference type="WBParaSite" id="HNAJ_0001304301-mRNA-1"/>
    </source>
</evidence>
<gene>
    <name evidence="6" type="ORF">HNAJ_LOCUS13017</name>
</gene>
<dbReference type="Pfam" id="PF10273">
    <property type="entry name" value="WGG"/>
    <property type="match status" value="1"/>
</dbReference>
<proteinExistence type="inferred from homology"/>
<evidence type="ECO:0000313" key="7">
    <source>
        <dbReference type="Proteomes" id="UP000278807"/>
    </source>
</evidence>
<evidence type="ECO:0000313" key="6">
    <source>
        <dbReference type="EMBL" id="VDO14702.1"/>
    </source>
</evidence>
<dbReference type="InterPro" id="IPR019398">
    <property type="entry name" value="Pre-rRNA_process_TSR2"/>
</dbReference>
<comment type="function">
    <text evidence="1">May be involved in 20S pre-rRNA processing.</text>
</comment>
<name>A0A0R3TYU4_RODNA</name>
<dbReference type="Proteomes" id="UP000278807">
    <property type="component" value="Unassembled WGS sequence"/>
</dbReference>
<reference evidence="8" key="1">
    <citation type="submission" date="2017-02" db="UniProtKB">
        <authorList>
            <consortium name="WormBaseParasite"/>
        </authorList>
    </citation>
    <scope>IDENTIFICATION</scope>
</reference>
<keyword evidence="7" id="KW-1185">Reference proteome</keyword>
<evidence type="ECO:0000256" key="1">
    <source>
        <dbReference type="ARBA" id="ARBA00002210"/>
    </source>
</evidence>
<reference evidence="6 7" key="2">
    <citation type="submission" date="2018-11" db="EMBL/GenBank/DDBJ databases">
        <authorList>
            <consortium name="Pathogen Informatics"/>
        </authorList>
    </citation>
    <scope>NUCLEOTIDE SEQUENCE [LARGE SCALE GENOMIC DNA]</scope>
</reference>
<evidence type="ECO:0000256" key="3">
    <source>
        <dbReference type="ARBA" id="ARBA00017551"/>
    </source>
</evidence>
<comment type="similarity">
    <text evidence="2">Belongs to the TSR2 family.</text>
</comment>
<accession>A0A0R3TYU4</accession>